<dbReference type="EMBL" id="SMRT01000013">
    <property type="protein sequence ID" value="TDF94377.1"/>
    <property type="molecule type" value="Genomic_DNA"/>
</dbReference>
<comment type="subcellular location">
    <subcellularLocation>
        <location evidence="1 7">Cell membrane</location>
        <topology evidence="1 7">Multi-pass membrane protein</topology>
    </subcellularLocation>
</comment>
<dbReference type="GO" id="GO:0055085">
    <property type="term" value="P:transmembrane transport"/>
    <property type="evidence" value="ECO:0007669"/>
    <property type="project" value="InterPro"/>
</dbReference>
<dbReference type="SUPFAM" id="SSF161098">
    <property type="entry name" value="MetI-like"/>
    <property type="match status" value="1"/>
</dbReference>
<reference evidence="9 10" key="1">
    <citation type="submission" date="2019-03" db="EMBL/GenBank/DDBJ databases">
        <title>This is whole genome sequence of Paenibacillus sp MS74 strain.</title>
        <authorList>
            <person name="Trinh H.N."/>
        </authorList>
    </citation>
    <scope>NUCLEOTIDE SEQUENCE [LARGE SCALE GENOMIC DNA]</scope>
    <source>
        <strain evidence="9 10">MS74</strain>
    </source>
</reference>
<keyword evidence="3" id="KW-1003">Cell membrane</keyword>
<evidence type="ECO:0000256" key="5">
    <source>
        <dbReference type="ARBA" id="ARBA00022989"/>
    </source>
</evidence>
<keyword evidence="6 7" id="KW-0472">Membrane</keyword>
<dbReference type="OrthoDB" id="2563390at2"/>
<evidence type="ECO:0000256" key="6">
    <source>
        <dbReference type="ARBA" id="ARBA00023136"/>
    </source>
</evidence>
<dbReference type="AlphaFoldDB" id="A0A4R5KIW4"/>
<evidence type="ECO:0000256" key="4">
    <source>
        <dbReference type="ARBA" id="ARBA00022692"/>
    </source>
</evidence>
<evidence type="ECO:0000256" key="7">
    <source>
        <dbReference type="RuleBase" id="RU363032"/>
    </source>
</evidence>
<accession>A0A4R5KIW4</accession>
<dbReference type="Pfam" id="PF00528">
    <property type="entry name" value="BPD_transp_1"/>
    <property type="match status" value="1"/>
</dbReference>
<feature type="transmembrane region" description="Helical" evidence="7">
    <location>
        <begin position="77"/>
        <end position="96"/>
    </location>
</feature>
<dbReference type="GO" id="GO:0005886">
    <property type="term" value="C:plasma membrane"/>
    <property type="evidence" value="ECO:0007669"/>
    <property type="project" value="UniProtKB-SubCell"/>
</dbReference>
<protein>
    <submittedName>
        <fullName evidence="9">Carbohydrate ABC transporter permease</fullName>
    </submittedName>
</protein>
<proteinExistence type="inferred from homology"/>
<keyword evidence="10" id="KW-1185">Reference proteome</keyword>
<organism evidence="9 10">
    <name type="scientific">Paenibacillus piri</name>
    <dbReference type="NCBI Taxonomy" id="2547395"/>
    <lineage>
        <taxon>Bacteria</taxon>
        <taxon>Bacillati</taxon>
        <taxon>Bacillota</taxon>
        <taxon>Bacilli</taxon>
        <taxon>Bacillales</taxon>
        <taxon>Paenibacillaceae</taxon>
        <taxon>Paenibacillus</taxon>
    </lineage>
</organism>
<evidence type="ECO:0000256" key="2">
    <source>
        <dbReference type="ARBA" id="ARBA00022448"/>
    </source>
</evidence>
<dbReference type="CDD" id="cd06261">
    <property type="entry name" value="TM_PBP2"/>
    <property type="match status" value="1"/>
</dbReference>
<keyword evidence="5 7" id="KW-1133">Transmembrane helix</keyword>
<comment type="caution">
    <text evidence="9">The sequence shown here is derived from an EMBL/GenBank/DDBJ whole genome shotgun (WGS) entry which is preliminary data.</text>
</comment>
<comment type="similarity">
    <text evidence="7">Belongs to the binding-protein-dependent transport system permease family.</text>
</comment>
<evidence type="ECO:0000313" key="9">
    <source>
        <dbReference type="EMBL" id="TDF94377.1"/>
    </source>
</evidence>
<feature type="transmembrane region" description="Helical" evidence="7">
    <location>
        <begin position="140"/>
        <end position="160"/>
    </location>
</feature>
<sequence length="293" mass="32541">MKSTVGEKWFYAINYIILTLLGVTCLFPLINTIAISLSDTHAIASGRVTFYPIGWNTEAFVSLLKGTRILSGLQNSMIITVVGVALSMSVTIMTAYPISRSIFYGRRFFTLAMVFTMLFSGGLIPTYLVVKALGLMNSYFALWLPALISTYNLLVMRTFFENIPTEVDDAARIDGCSEMAYLMRIVLPLSMPVIATLTLFYSVGYWNMFMNVLIYIHETSKFNLTVLVQNMIQSQNLLQELVNSGVTSGVQVEVVPESLKAAGVLVMVVPMLLVYPFLQKYFVKGVMLGSVKG</sequence>
<feature type="domain" description="ABC transmembrane type-1" evidence="8">
    <location>
        <begin position="73"/>
        <end position="278"/>
    </location>
</feature>
<dbReference type="PANTHER" id="PTHR43744">
    <property type="entry name" value="ABC TRANSPORTER PERMEASE PROTEIN MG189-RELATED-RELATED"/>
    <property type="match status" value="1"/>
</dbReference>
<feature type="transmembrane region" description="Helical" evidence="7">
    <location>
        <begin position="108"/>
        <end position="128"/>
    </location>
</feature>
<keyword evidence="2 7" id="KW-0813">Transport</keyword>
<dbReference type="InterPro" id="IPR000515">
    <property type="entry name" value="MetI-like"/>
</dbReference>
<gene>
    <name evidence="9" type="ORF">E1757_23455</name>
</gene>
<dbReference type="RefSeq" id="WP_133232692.1">
    <property type="nucleotide sequence ID" value="NZ_SMRT01000013.1"/>
</dbReference>
<dbReference type="Gene3D" id="1.10.3720.10">
    <property type="entry name" value="MetI-like"/>
    <property type="match status" value="1"/>
</dbReference>
<feature type="transmembrane region" description="Helical" evidence="7">
    <location>
        <begin position="181"/>
        <end position="203"/>
    </location>
</feature>
<dbReference type="PROSITE" id="PS50928">
    <property type="entry name" value="ABC_TM1"/>
    <property type="match status" value="1"/>
</dbReference>
<keyword evidence="4 7" id="KW-0812">Transmembrane</keyword>
<feature type="transmembrane region" description="Helical" evidence="7">
    <location>
        <begin position="12"/>
        <end position="30"/>
    </location>
</feature>
<evidence type="ECO:0000313" key="10">
    <source>
        <dbReference type="Proteomes" id="UP000295636"/>
    </source>
</evidence>
<dbReference type="InterPro" id="IPR035906">
    <property type="entry name" value="MetI-like_sf"/>
</dbReference>
<evidence type="ECO:0000259" key="8">
    <source>
        <dbReference type="PROSITE" id="PS50928"/>
    </source>
</evidence>
<dbReference type="Proteomes" id="UP000295636">
    <property type="component" value="Unassembled WGS sequence"/>
</dbReference>
<evidence type="ECO:0000256" key="3">
    <source>
        <dbReference type="ARBA" id="ARBA00022475"/>
    </source>
</evidence>
<feature type="transmembrane region" description="Helical" evidence="7">
    <location>
        <begin position="261"/>
        <end position="278"/>
    </location>
</feature>
<name>A0A4R5KIW4_9BACL</name>
<evidence type="ECO:0000256" key="1">
    <source>
        <dbReference type="ARBA" id="ARBA00004651"/>
    </source>
</evidence>
<dbReference type="PANTHER" id="PTHR43744:SF9">
    <property type="entry name" value="POLYGALACTURONAN_RHAMNOGALACTURONAN TRANSPORT SYSTEM PERMEASE PROTEIN YTCP"/>
    <property type="match status" value="1"/>
</dbReference>